<organism evidence="1 2">
    <name type="scientific">Priestia iocasae</name>
    <dbReference type="NCBI Taxonomy" id="2291674"/>
    <lineage>
        <taxon>Bacteria</taxon>
        <taxon>Bacillati</taxon>
        <taxon>Bacillota</taxon>
        <taxon>Bacilli</taxon>
        <taxon>Bacillales</taxon>
        <taxon>Bacillaceae</taxon>
        <taxon>Priestia</taxon>
    </lineage>
</organism>
<dbReference type="RefSeq" id="WP_205185637.1">
    <property type="nucleotide sequence ID" value="NZ_JAFBFC010000002.1"/>
</dbReference>
<dbReference type="InterPro" id="IPR050583">
    <property type="entry name" value="Mycobacterial_A85_antigen"/>
</dbReference>
<proteinExistence type="predicted"/>
<protein>
    <submittedName>
        <fullName evidence="1">Enterochelin esterase-like enzyme</fullName>
    </submittedName>
</protein>
<dbReference type="SUPFAM" id="SSF53474">
    <property type="entry name" value="alpha/beta-Hydrolases"/>
    <property type="match status" value="1"/>
</dbReference>
<dbReference type="EMBL" id="JAFBFC010000002">
    <property type="protein sequence ID" value="MBM7702522.1"/>
    <property type="molecule type" value="Genomic_DNA"/>
</dbReference>
<dbReference type="Pfam" id="PF00756">
    <property type="entry name" value="Esterase"/>
    <property type="match status" value="1"/>
</dbReference>
<sequence length="240" mass="27885">MQESKQKLEEVSLYSESLQQTITLLIYLPANFSPLYKYTLLIAQDGRDYVMYGRTPKVIDELMSDSKIDRTIFVGIPYTDVNDRRDKYHPEGHQQEAYIRFLAHELVPYLDQKYPTYQMGKTRTLIGDSLGATVSLMAALSYPHTFGNVIMHSPFVNETVRKAVDAFKDTSLLDLYHIIGTQETAVKTTKDGVLDFLTPNRELHEQMADKGYHVFYDEFDGDHTWKYWQKDMKRALETML</sequence>
<comment type="caution">
    <text evidence="1">The sequence shown here is derived from an EMBL/GenBank/DDBJ whole genome shotgun (WGS) entry which is preliminary data.</text>
</comment>
<dbReference type="InterPro" id="IPR029058">
    <property type="entry name" value="AB_hydrolase_fold"/>
</dbReference>
<dbReference type="Gene3D" id="3.40.50.1820">
    <property type="entry name" value="alpha/beta hydrolase"/>
    <property type="match status" value="1"/>
</dbReference>
<name>A0ABS2QUB9_9BACI</name>
<dbReference type="PANTHER" id="PTHR48098:SF3">
    <property type="entry name" value="IRON(III) ENTEROBACTIN ESTERASE"/>
    <property type="match status" value="1"/>
</dbReference>
<keyword evidence="2" id="KW-1185">Reference proteome</keyword>
<dbReference type="Proteomes" id="UP000809829">
    <property type="component" value="Unassembled WGS sequence"/>
</dbReference>
<accession>A0ABS2QUB9</accession>
<dbReference type="PANTHER" id="PTHR48098">
    <property type="entry name" value="ENTEROCHELIN ESTERASE-RELATED"/>
    <property type="match status" value="1"/>
</dbReference>
<dbReference type="InterPro" id="IPR000801">
    <property type="entry name" value="Esterase-like"/>
</dbReference>
<gene>
    <name evidence="1" type="ORF">JOC83_001356</name>
</gene>
<evidence type="ECO:0000313" key="2">
    <source>
        <dbReference type="Proteomes" id="UP000809829"/>
    </source>
</evidence>
<evidence type="ECO:0000313" key="1">
    <source>
        <dbReference type="EMBL" id="MBM7702522.1"/>
    </source>
</evidence>
<reference evidence="1 2" key="1">
    <citation type="submission" date="2021-01" db="EMBL/GenBank/DDBJ databases">
        <title>Genomic Encyclopedia of Type Strains, Phase IV (KMG-IV): sequencing the most valuable type-strain genomes for metagenomic binning, comparative biology and taxonomic classification.</title>
        <authorList>
            <person name="Goeker M."/>
        </authorList>
    </citation>
    <scope>NUCLEOTIDE SEQUENCE [LARGE SCALE GENOMIC DNA]</scope>
    <source>
        <strain evidence="1 2">DSM 104297</strain>
    </source>
</reference>